<evidence type="ECO:0000256" key="1">
    <source>
        <dbReference type="ARBA" id="ARBA00001946"/>
    </source>
</evidence>
<evidence type="ECO:0000256" key="7">
    <source>
        <dbReference type="ARBA" id="ARBA00022763"/>
    </source>
</evidence>
<dbReference type="FunFam" id="1.10.150.20:FF:000006">
    <property type="entry name" value="DNA ligase"/>
    <property type="match status" value="1"/>
</dbReference>
<dbReference type="AlphaFoldDB" id="A0A3B0ZNX3"/>
<evidence type="ECO:0000256" key="5">
    <source>
        <dbReference type="ARBA" id="ARBA00022705"/>
    </source>
</evidence>
<comment type="catalytic activity">
    <reaction evidence="12">
        <text>NAD(+) + (deoxyribonucleotide)n-3'-hydroxyl + 5'-phospho-(deoxyribonucleotide)m = (deoxyribonucleotide)n+m + AMP + beta-nicotinamide D-nucleotide.</text>
        <dbReference type="EC" id="6.5.1.2"/>
    </reaction>
</comment>
<dbReference type="PROSITE" id="PS01056">
    <property type="entry name" value="DNA_LIGASE_N2"/>
    <property type="match status" value="1"/>
</dbReference>
<dbReference type="InterPro" id="IPR036420">
    <property type="entry name" value="BRCT_dom_sf"/>
</dbReference>
<dbReference type="SMART" id="SM00532">
    <property type="entry name" value="LIGANc"/>
    <property type="match status" value="1"/>
</dbReference>
<dbReference type="Gene3D" id="2.40.50.140">
    <property type="entry name" value="Nucleic acid-binding proteins"/>
    <property type="match status" value="1"/>
</dbReference>
<dbReference type="SUPFAM" id="SSF56091">
    <property type="entry name" value="DNA ligase/mRNA capping enzyme, catalytic domain"/>
    <property type="match status" value="1"/>
</dbReference>
<dbReference type="SUPFAM" id="SSF52113">
    <property type="entry name" value="BRCT domain"/>
    <property type="match status" value="1"/>
</dbReference>
<keyword evidence="4 14" id="KW-0436">Ligase</keyword>
<dbReference type="InterPro" id="IPR001357">
    <property type="entry name" value="BRCT_dom"/>
</dbReference>
<evidence type="ECO:0000259" key="13">
    <source>
        <dbReference type="PROSITE" id="PS50172"/>
    </source>
</evidence>
<dbReference type="SUPFAM" id="SSF47781">
    <property type="entry name" value="RuvA domain 2-like"/>
    <property type="match status" value="1"/>
</dbReference>
<keyword evidence="10" id="KW-0520">NAD</keyword>
<dbReference type="GO" id="GO:0046872">
    <property type="term" value="F:metal ion binding"/>
    <property type="evidence" value="ECO:0007669"/>
    <property type="project" value="UniProtKB-KW"/>
</dbReference>
<dbReference type="InterPro" id="IPR033136">
    <property type="entry name" value="DNA_ligase_CS"/>
</dbReference>
<dbReference type="InterPro" id="IPR012340">
    <property type="entry name" value="NA-bd_OB-fold"/>
</dbReference>
<keyword evidence="11" id="KW-0234">DNA repair</keyword>
<dbReference type="Pfam" id="PF03119">
    <property type="entry name" value="DNA_ligase_ZBD"/>
    <property type="match status" value="1"/>
</dbReference>
<dbReference type="Gene3D" id="6.20.10.30">
    <property type="match status" value="1"/>
</dbReference>
<evidence type="ECO:0000256" key="4">
    <source>
        <dbReference type="ARBA" id="ARBA00022598"/>
    </source>
</evidence>
<evidence type="ECO:0000256" key="10">
    <source>
        <dbReference type="ARBA" id="ARBA00023027"/>
    </source>
</evidence>
<evidence type="ECO:0000256" key="3">
    <source>
        <dbReference type="ARBA" id="ARBA00012722"/>
    </source>
</evidence>
<dbReference type="InterPro" id="IPR013839">
    <property type="entry name" value="DNAligase_adenylation"/>
</dbReference>
<dbReference type="InterPro" id="IPR018239">
    <property type="entry name" value="DNA_ligase_AS"/>
</dbReference>
<protein>
    <recommendedName>
        <fullName evidence="3">DNA ligase (NAD(+))</fullName>
        <ecNumber evidence="3">6.5.1.2</ecNumber>
    </recommendedName>
</protein>
<evidence type="ECO:0000313" key="14">
    <source>
        <dbReference type="EMBL" id="VAW95265.1"/>
    </source>
</evidence>
<keyword evidence="8" id="KW-0862">Zinc</keyword>
<dbReference type="InterPro" id="IPR001679">
    <property type="entry name" value="DNA_ligase"/>
</dbReference>
<comment type="cofactor">
    <cofactor evidence="1">
        <name>Mg(2+)</name>
        <dbReference type="ChEBI" id="CHEBI:18420"/>
    </cofactor>
</comment>
<dbReference type="PANTHER" id="PTHR23389:SF9">
    <property type="entry name" value="DNA LIGASE"/>
    <property type="match status" value="1"/>
</dbReference>
<reference evidence="14" key="1">
    <citation type="submission" date="2018-06" db="EMBL/GenBank/DDBJ databases">
        <authorList>
            <person name="Zhirakovskaya E."/>
        </authorList>
    </citation>
    <scope>NUCLEOTIDE SEQUENCE</scope>
</reference>
<dbReference type="Pfam" id="PF01653">
    <property type="entry name" value="DNA_ligase_aden"/>
    <property type="match status" value="1"/>
</dbReference>
<dbReference type="PANTHER" id="PTHR23389">
    <property type="entry name" value="CHROMOSOME TRANSMISSION FIDELITY FACTOR 18"/>
    <property type="match status" value="1"/>
</dbReference>
<dbReference type="SMART" id="SM00278">
    <property type="entry name" value="HhH1"/>
    <property type="match status" value="4"/>
</dbReference>
<evidence type="ECO:0000256" key="6">
    <source>
        <dbReference type="ARBA" id="ARBA00022723"/>
    </source>
</evidence>
<organism evidence="14">
    <name type="scientific">hydrothermal vent metagenome</name>
    <dbReference type="NCBI Taxonomy" id="652676"/>
    <lineage>
        <taxon>unclassified sequences</taxon>
        <taxon>metagenomes</taxon>
        <taxon>ecological metagenomes</taxon>
    </lineage>
</organism>
<dbReference type="Gene3D" id="3.40.50.10190">
    <property type="entry name" value="BRCT domain"/>
    <property type="match status" value="1"/>
</dbReference>
<dbReference type="PROSITE" id="PS50172">
    <property type="entry name" value="BRCT"/>
    <property type="match status" value="1"/>
</dbReference>
<accession>A0A3B0ZNX3</accession>
<sequence length="670" mass="74390">MSVPIKTHKLCAKLRESILQHNVNYYVNDDPEIPDAEYDRLMQELQNLEKQYPELITNDSPTQRVGGAVSEQFKTVSHKLPMLSLSNAFSDDEIIDFDERARTRLEVDLIEYSAEPKLDGLAISLLYSDGLLTQALTRGDGVSGEDVTQNVRTISCIPLKLIGKNYPAILEVRGEVILSKKGFDELNKQQLKENKKLFANPRNAAAGSLRQLDSKITAQRALEFYCYGIGFVEGEFDFTSHSAQMLKLKEWGIRINPEVTKVSAVENCIKYYKEIELKRNTLAYEIDGIVFKVDDLQQQKTLGFIAKAPRWAIARKFPAQEELTVVNDIEVQVGRTGAITPVARLEPVFVGGVTVSNATLHNQDEIDRLDVRVGDTVIIRRAGDVIPDIVSVVASKRKKAARKFKLPTSCPVCNSKVLRLEGQTIARCSGGLFCAAQQKEGLKHYVSRKAMDIEGLGDKLIEQLVDEGLIHDISDIYTLTESSVVKLERMAEKSAENLMASINKSKQTTLAKFIFALGIREVGETTALTLVNHYGNLESIINATEEELILISDIGPVVVNSLQAFFSDTHNKNIIRKVQKAGVVWPEVEAVDNSQQSLSGKTFVITGTLINFSRQDAKTELQARGAKVSGSVSKKTDYLLYGDNPGSKYDKALSLGVSVIDELMFQELLL</sequence>
<keyword evidence="9" id="KW-0460">Magnesium</keyword>
<name>A0A3B0ZNX3_9ZZZZ</name>
<dbReference type="FunFam" id="3.30.470.30:FF:000001">
    <property type="entry name" value="DNA ligase"/>
    <property type="match status" value="1"/>
</dbReference>
<comment type="function">
    <text evidence="2">DNA ligase that catalyzes the formation of phosphodiester linkages between 5'-phosphoryl and 3'-hydroxyl groups in double-stranded DNA using NAD as a coenzyme and as the energy source for the reaction. It is essential for DNA replication and repair of damaged DNA.</text>
</comment>
<keyword evidence="5" id="KW-0235">DNA replication</keyword>
<evidence type="ECO:0000256" key="8">
    <source>
        <dbReference type="ARBA" id="ARBA00022833"/>
    </source>
</evidence>
<dbReference type="InterPro" id="IPR003583">
    <property type="entry name" value="Hlx-hairpin-Hlx_DNA-bd_motif"/>
</dbReference>
<dbReference type="InterPro" id="IPR041663">
    <property type="entry name" value="DisA/LigA_HHH"/>
</dbReference>
<dbReference type="EC" id="6.5.1.2" evidence="3"/>
<dbReference type="FunFam" id="3.40.50.10190:FF:000054">
    <property type="entry name" value="DNA ligase"/>
    <property type="match status" value="1"/>
</dbReference>
<keyword evidence="6" id="KW-0479">Metal-binding</keyword>
<dbReference type="GO" id="GO:0003911">
    <property type="term" value="F:DNA ligase (NAD+) activity"/>
    <property type="evidence" value="ECO:0007669"/>
    <property type="project" value="UniProtKB-EC"/>
</dbReference>
<evidence type="ECO:0000256" key="2">
    <source>
        <dbReference type="ARBA" id="ARBA00004067"/>
    </source>
</evidence>
<dbReference type="SMART" id="SM00292">
    <property type="entry name" value="BRCT"/>
    <property type="match status" value="1"/>
</dbReference>
<proteinExistence type="inferred from homology"/>
<gene>
    <name evidence="14" type="ORF">MNBD_GAMMA22-17</name>
</gene>
<dbReference type="InterPro" id="IPR004150">
    <property type="entry name" value="NAD_DNA_ligase_OB"/>
</dbReference>
<dbReference type="Pfam" id="PF22745">
    <property type="entry name" value="Nlig-Ia"/>
    <property type="match status" value="1"/>
</dbReference>
<dbReference type="Pfam" id="PF00533">
    <property type="entry name" value="BRCT"/>
    <property type="match status" value="1"/>
</dbReference>
<dbReference type="Pfam" id="PF12826">
    <property type="entry name" value="HHH_2"/>
    <property type="match status" value="1"/>
</dbReference>
<dbReference type="SUPFAM" id="SSF50249">
    <property type="entry name" value="Nucleic acid-binding proteins"/>
    <property type="match status" value="1"/>
</dbReference>
<evidence type="ECO:0000256" key="11">
    <source>
        <dbReference type="ARBA" id="ARBA00023204"/>
    </source>
</evidence>
<dbReference type="InterPro" id="IPR013840">
    <property type="entry name" value="DNAligase_N"/>
</dbReference>
<dbReference type="FunFam" id="1.10.287.610:FF:000002">
    <property type="entry name" value="DNA ligase"/>
    <property type="match status" value="1"/>
</dbReference>
<dbReference type="Gene3D" id="1.10.150.20">
    <property type="entry name" value="5' to 3' exonuclease, C-terminal subdomain"/>
    <property type="match status" value="2"/>
</dbReference>
<dbReference type="NCBIfam" id="TIGR00575">
    <property type="entry name" value="dnlj"/>
    <property type="match status" value="1"/>
</dbReference>
<dbReference type="Pfam" id="PF03120">
    <property type="entry name" value="OB_DNA_ligase"/>
    <property type="match status" value="1"/>
</dbReference>
<dbReference type="NCBIfam" id="NF005932">
    <property type="entry name" value="PRK07956.1"/>
    <property type="match status" value="1"/>
</dbReference>
<dbReference type="HAMAP" id="MF_01588">
    <property type="entry name" value="DNA_ligase_A"/>
    <property type="match status" value="1"/>
</dbReference>
<evidence type="ECO:0000256" key="12">
    <source>
        <dbReference type="ARBA" id="ARBA00034005"/>
    </source>
</evidence>
<dbReference type="Gene3D" id="1.10.287.610">
    <property type="entry name" value="Helix hairpin bin"/>
    <property type="match status" value="1"/>
</dbReference>
<dbReference type="GO" id="GO:0005829">
    <property type="term" value="C:cytosol"/>
    <property type="evidence" value="ECO:0007669"/>
    <property type="project" value="TreeGrafter"/>
</dbReference>
<dbReference type="GO" id="GO:0003677">
    <property type="term" value="F:DNA binding"/>
    <property type="evidence" value="ECO:0007669"/>
    <property type="project" value="InterPro"/>
</dbReference>
<dbReference type="CDD" id="cd17748">
    <property type="entry name" value="BRCT_DNA_ligase_like"/>
    <property type="match status" value="1"/>
</dbReference>
<dbReference type="InterPro" id="IPR010994">
    <property type="entry name" value="RuvA_2-like"/>
</dbReference>
<dbReference type="Pfam" id="PF14520">
    <property type="entry name" value="HHH_5"/>
    <property type="match status" value="1"/>
</dbReference>
<dbReference type="FunFam" id="1.10.150.20:FF:000007">
    <property type="entry name" value="DNA ligase"/>
    <property type="match status" value="1"/>
</dbReference>
<dbReference type="GO" id="GO:0006281">
    <property type="term" value="P:DNA repair"/>
    <property type="evidence" value="ECO:0007669"/>
    <property type="project" value="UniProtKB-KW"/>
</dbReference>
<dbReference type="EMBL" id="UOFS01000022">
    <property type="protein sequence ID" value="VAW95265.1"/>
    <property type="molecule type" value="Genomic_DNA"/>
</dbReference>
<dbReference type="FunFam" id="2.40.50.140:FF:000012">
    <property type="entry name" value="DNA ligase"/>
    <property type="match status" value="1"/>
</dbReference>
<dbReference type="PIRSF" id="PIRSF001604">
    <property type="entry name" value="LigA"/>
    <property type="match status" value="1"/>
</dbReference>
<dbReference type="CDD" id="cd00114">
    <property type="entry name" value="LIGANc"/>
    <property type="match status" value="1"/>
</dbReference>
<dbReference type="PROSITE" id="PS01055">
    <property type="entry name" value="DNA_LIGASE_N1"/>
    <property type="match status" value="1"/>
</dbReference>
<feature type="domain" description="BRCT" evidence="13">
    <location>
        <begin position="593"/>
        <end position="670"/>
    </location>
</feature>
<dbReference type="GO" id="GO:0006260">
    <property type="term" value="P:DNA replication"/>
    <property type="evidence" value="ECO:0007669"/>
    <property type="project" value="UniProtKB-KW"/>
</dbReference>
<evidence type="ECO:0000256" key="9">
    <source>
        <dbReference type="ARBA" id="ARBA00022842"/>
    </source>
</evidence>
<dbReference type="InterPro" id="IPR004149">
    <property type="entry name" value="Znf_DNAligase_C4"/>
</dbReference>
<dbReference type="Gene3D" id="3.30.470.30">
    <property type="entry name" value="DNA ligase/mRNA capping enzyme"/>
    <property type="match status" value="1"/>
</dbReference>
<keyword evidence="7" id="KW-0227">DNA damage</keyword>